<dbReference type="GO" id="GO:0006457">
    <property type="term" value="P:protein folding"/>
    <property type="evidence" value="ECO:0007669"/>
    <property type="project" value="InterPro"/>
</dbReference>
<dbReference type="EC" id="5.2.1.8" evidence="6"/>
<dbReference type="AlphaFoldDB" id="A0A4Y8WT47"/>
<evidence type="ECO:0000256" key="2">
    <source>
        <dbReference type="ARBA" id="ARBA00006577"/>
    </source>
</evidence>
<name>A0A4Y8WT47_9PORP</name>
<dbReference type="InterPro" id="IPR001179">
    <property type="entry name" value="PPIase_FKBP_dom"/>
</dbReference>
<keyword evidence="3 5" id="KW-0697">Rotamase</keyword>
<dbReference type="PANTHER" id="PTHR43811:SF23">
    <property type="entry name" value="FKBP-TYPE 22 KDA PEPTIDYL-PROLYL CIS-TRANS ISOMERASE"/>
    <property type="match status" value="1"/>
</dbReference>
<proteinExistence type="inferred from homology"/>
<dbReference type="PANTHER" id="PTHR43811">
    <property type="entry name" value="FKBP-TYPE PEPTIDYL-PROLYL CIS-TRANS ISOMERASE FKPA"/>
    <property type="match status" value="1"/>
</dbReference>
<comment type="catalytic activity">
    <reaction evidence="1 5 6">
        <text>[protein]-peptidylproline (omega=180) = [protein]-peptidylproline (omega=0)</text>
        <dbReference type="Rhea" id="RHEA:16237"/>
        <dbReference type="Rhea" id="RHEA-COMP:10747"/>
        <dbReference type="Rhea" id="RHEA-COMP:10748"/>
        <dbReference type="ChEBI" id="CHEBI:83833"/>
        <dbReference type="ChEBI" id="CHEBI:83834"/>
        <dbReference type="EC" id="5.2.1.8"/>
    </reaction>
</comment>
<dbReference type="EMBL" id="SPNC01000010">
    <property type="protein sequence ID" value="TFH96915.1"/>
    <property type="molecule type" value="Genomic_DNA"/>
</dbReference>
<protein>
    <recommendedName>
        <fullName evidence="6">Peptidyl-prolyl cis-trans isomerase</fullName>
        <ecNumber evidence="6">5.2.1.8</ecNumber>
    </recommendedName>
</protein>
<dbReference type="Gene3D" id="1.10.287.460">
    <property type="entry name" value="Peptidyl-prolyl cis-trans isomerase, FKBP-type, N-terminal domain"/>
    <property type="match status" value="1"/>
</dbReference>
<evidence type="ECO:0000256" key="1">
    <source>
        <dbReference type="ARBA" id="ARBA00000971"/>
    </source>
</evidence>
<comment type="similarity">
    <text evidence="2 6">Belongs to the FKBP-type PPIase family.</text>
</comment>
<comment type="caution">
    <text evidence="7">The sequence shown here is derived from an EMBL/GenBank/DDBJ whole genome shotgun (WGS) entry which is preliminary data.</text>
</comment>
<dbReference type="InterPro" id="IPR036944">
    <property type="entry name" value="PPIase_FKBP_N_sf"/>
</dbReference>
<dbReference type="NCBIfam" id="NF008602">
    <property type="entry name" value="PRK11570.1"/>
    <property type="match status" value="1"/>
</dbReference>
<dbReference type="Gene3D" id="3.10.50.40">
    <property type="match status" value="1"/>
</dbReference>
<organism evidence="7 8">
    <name type="scientific">Porphyromonas levii</name>
    <dbReference type="NCBI Taxonomy" id="28114"/>
    <lineage>
        <taxon>Bacteria</taxon>
        <taxon>Pseudomonadati</taxon>
        <taxon>Bacteroidota</taxon>
        <taxon>Bacteroidia</taxon>
        <taxon>Bacteroidales</taxon>
        <taxon>Porphyromonadaceae</taxon>
        <taxon>Porphyromonas</taxon>
    </lineage>
</organism>
<dbReference type="OrthoDB" id="9814548at2"/>
<gene>
    <name evidence="7" type="ORF">E4P47_01430</name>
</gene>
<dbReference type="SUPFAM" id="SSF54534">
    <property type="entry name" value="FKBP-like"/>
    <property type="match status" value="1"/>
</dbReference>
<dbReference type="GO" id="GO:0003755">
    <property type="term" value="F:peptidyl-prolyl cis-trans isomerase activity"/>
    <property type="evidence" value="ECO:0007669"/>
    <property type="project" value="UniProtKB-UniRule"/>
</dbReference>
<evidence type="ECO:0000256" key="6">
    <source>
        <dbReference type="RuleBase" id="RU003915"/>
    </source>
</evidence>
<dbReference type="Pfam" id="PF01346">
    <property type="entry name" value="FKBP_N"/>
    <property type="match status" value="1"/>
</dbReference>
<evidence type="ECO:0000256" key="5">
    <source>
        <dbReference type="PROSITE-ProRule" id="PRU00277"/>
    </source>
</evidence>
<evidence type="ECO:0000256" key="3">
    <source>
        <dbReference type="ARBA" id="ARBA00023110"/>
    </source>
</evidence>
<evidence type="ECO:0000313" key="7">
    <source>
        <dbReference type="EMBL" id="TFH96915.1"/>
    </source>
</evidence>
<dbReference type="FunFam" id="3.10.50.40:FF:000006">
    <property type="entry name" value="Peptidyl-prolyl cis-trans isomerase"/>
    <property type="match status" value="1"/>
</dbReference>
<dbReference type="STRING" id="1122973.GCA_000379925_01526"/>
<dbReference type="PROSITE" id="PS50059">
    <property type="entry name" value="FKBP_PPIASE"/>
    <property type="match status" value="1"/>
</dbReference>
<evidence type="ECO:0000256" key="4">
    <source>
        <dbReference type="ARBA" id="ARBA00023235"/>
    </source>
</evidence>
<dbReference type="RefSeq" id="WP_134849095.1">
    <property type="nucleotide sequence ID" value="NZ_CP197400.1"/>
</dbReference>
<reference evidence="7 8" key="1">
    <citation type="submission" date="2019-03" db="EMBL/GenBank/DDBJ databases">
        <title>Porphyromonas levii Isolated from the Uterus of Dairy Cows.</title>
        <authorList>
            <person name="Francis A.M."/>
        </authorList>
    </citation>
    <scope>NUCLEOTIDE SEQUENCE [LARGE SCALE GENOMIC DNA]</scope>
    <source>
        <strain evidence="7 8">AF5678</strain>
    </source>
</reference>
<keyword evidence="8" id="KW-1185">Reference proteome</keyword>
<sequence>MTDKISYAIGLSMGHNFKGEGIEINSPEDFTKAVLDVLQEKETEMTIDEAKQVINAYFTKLHEERMELNKKAGAEYQMINGKKEGVTTLPSGVQFEVLQKGEGEKPSATDKVKCHYHGTLINGTVFDSSVERGEPAIFPVNGVIMGWQEILQMMPVGSKWRVTIPYQHAYGERGAGQAIEPYSTLIFDIELLSIEK</sequence>
<dbReference type="InterPro" id="IPR000774">
    <property type="entry name" value="PPIase_FKBP_N"/>
</dbReference>
<dbReference type="Proteomes" id="UP000297225">
    <property type="component" value="Unassembled WGS sequence"/>
</dbReference>
<accession>A0A4Y8WT47</accession>
<dbReference type="Pfam" id="PF00254">
    <property type="entry name" value="FKBP_C"/>
    <property type="match status" value="1"/>
</dbReference>
<evidence type="ECO:0000313" key="8">
    <source>
        <dbReference type="Proteomes" id="UP000297225"/>
    </source>
</evidence>
<keyword evidence="4 5" id="KW-0413">Isomerase</keyword>
<dbReference type="InterPro" id="IPR046357">
    <property type="entry name" value="PPIase_dom_sf"/>
</dbReference>